<keyword evidence="4 7" id="KW-0812">Transmembrane</keyword>
<keyword evidence="3 7" id="KW-1134">Transmembrane beta strand</keyword>
<dbReference type="OrthoDB" id="9768177at2"/>
<name>A0A250FQI9_9FLAO</name>
<dbReference type="InterPro" id="IPR039426">
    <property type="entry name" value="TonB-dep_rcpt-like"/>
</dbReference>
<evidence type="ECO:0000256" key="7">
    <source>
        <dbReference type="PROSITE-ProRule" id="PRU01360"/>
    </source>
</evidence>
<dbReference type="PROSITE" id="PS52016">
    <property type="entry name" value="TONB_DEPENDENT_REC_3"/>
    <property type="match status" value="1"/>
</dbReference>
<sequence>MKTNVVYFMLFFIGVLQVSFAQKKTLTGVVRDENQEPMLGVSVIIKGTSEGVSTDENGVYTLKVKDGDEVEVSAMGYKTQVHKVTAKTKKWDVLLALDVEEIPEFVFVGFGQKQAVKEATGSIGKVDNLSNSASASVDKALTGKVAGVQGGVTTGQPGGAANIRIRGIASVNGRTNPIYIIDGVRVNQGSLTSGATSSNILANLNDDDIESITVLKDAVSTAAYGADAGAGVIIITTKSGKKGEAKYNFNSEVGVVSRALKGEENLSTSQWLGLLYDAYLNTKEGTRLFPNNDKAALLAALEAGTLSTAATGRSLQALYKNRNISTDWRKESENSMALVQKLNGSVSGGTDRIDYYSSLGYYKQDGIVKQTGFHRVTNSNKITYRANDRLTLATDIQLSYSQTMTMPSGGDYANPILGQYLLRPTDRAYKTDGSLNYGGRGGKLSNGFYNVVALQNLNYIQSQTTRAFGNFQADYKILKNLTYKFVFAPEYVDIMEDKYLTPLHGDGKDEGGLSNWYASRYFSFNVQNILSYDFKYKEKNNFYVNLIQEAYKSDVRRLSASASNVGPSGLTTLSNFIKPRDASGTKAVSSRGGYALTFHYDYDKLFLLDLSGRQDRVSNFWEENKTGYFGSVGVGVDFARLEALKKSKALSQLKLSASYGSVGNMVDVFPYATYSYLLNYNEQVGGNVNGVENRDLRWETLSPLNVGLDIGFLKDRITLSAAYFYKKTSDMIFAVPLSRAQGSSGGSVYKNIGEMVNKGLELTFNAKVVENEGDGFNWSVGGNFTTLKNEVTKLYGDKQEIISGSRIIRKGEAVNSFWMKKWAGVDPDNGDPLWYVNGEGGETTKDYNKAGYALQGSPMPTFYGGFDTKLSYKNFTLSLDFTYSGGNRIIDVFASYVNSDGGLLLNYPGYRSQIGNYWTPENKNARDPKPVLNEGNKNATGFSTRYQYKGDFVRLQTLRFSYKLKPEWLEGTYLRGLEFYVLGNNVWTHNFDKNFKGDPDLNISGETSFALPSLRTYSFGVNVNL</sequence>
<dbReference type="InterPro" id="IPR012910">
    <property type="entry name" value="Plug_dom"/>
</dbReference>
<dbReference type="Pfam" id="PF13715">
    <property type="entry name" value="CarbopepD_reg_2"/>
    <property type="match status" value="1"/>
</dbReference>
<organism evidence="9 10">
    <name type="scientific">Capnocytophaga gingivalis</name>
    <dbReference type="NCBI Taxonomy" id="1017"/>
    <lineage>
        <taxon>Bacteria</taxon>
        <taxon>Pseudomonadati</taxon>
        <taxon>Bacteroidota</taxon>
        <taxon>Flavobacteriia</taxon>
        <taxon>Flavobacteriales</taxon>
        <taxon>Flavobacteriaceae</taxon>
        <taxon>Capnocytophaga</taxon>
    </lineage>
</organism>
<dbReference type="Proteomes" id="UP000217250">
    <property type="component" value="Chromosome"/>
</dbReference>
<reference evidence="10" key="1">
    <citation type="submission" date="2017-06" db="EMBL/GenBank/DDBJ databases">
        <title>Capnocytophaga spp. assemblies.</title>
        <authorList>
            <person name="Gulvik C.A."/>
        </authorList>
    </citation>
    <scope>NUCLEOTIDE SEQUENCE [LARGE SCALE GENOMIC DNA]</scope>
    <source>
        <strain evidence="10">H1496</strain>
    </source>
</reference>
<feature type="domain" description="TonB-dependent receptor plug" evidence="8">
    <location>
        <begin position="126"/>
        <end position="232"/>
    </location>
</feature>
<dbReference type="RefSeq" id="WP_095909719.1">
    <property type="nucleotide sequence ID" value="NZ_CAUPZR010000002.1"/>
</dbReference>
<evidence type="ECO:0000256" key="6">
    <source>
        <dbReference type="ARBA" id="ARBA00023237"/>
    </source>
</evidence>
<dbReference type="InterPro" id="IPR008969">
    <property type="entry name" value="CarboxyPept-like_regulatory"/>
</dbReference>
<protein>
    <submittedName>
        <fullName evidence="9">SusC/RagA family TonB-linked outer membrane protein</fullName>
    </submittedName>
</protein>
<evidence type="ECO:0000256" key="1">
    <source>
        <dbReference type="ARBA" id="ARBA00004571"/>
    </source>
</evidence>
<dbReference type="GO" id="GO:0009279">
    <property type="term" value="C:cell outer membrane"/>
    <property type="evidence" value="ECO:0007669"/>
    <property type="project" value="UniProtKB-SubCell"/>
</dbReference>
<dbReference type="NCBIfam" id="TIGR04056">
    <property type="entry name" value="OMP_RagA_SusC"/>
    <property type="match status" value="1"/>
</dbReference>
<evidence type="ECO:0000256" key="5">
    <source>
        <dbReference type="ARBA" id="ARBA00023136"/>
    </source>
</evidence>
<dbReference type="InterPro" id="IPR023996">
    <property type="entry name" value="TonB-dep_OMP_SusC/RagA"/>
</dbReference>
<dbReference type="GeneID" id="84807649"/>
<keyword evidence="2 7" id="KW-0813">Transport</keyword>
<keyword evidence="5 7" id="KW-0472">Membrane</keyword>
<gene>
    <name evidence="9" type="ORF">CGC50_03620</name>
</gene>
<dbReference type="InterPro" id="IPR037066">
    <property type="entry name" value="Plug_dom_sf"/>
</dbReference>
<dbReference type="KEGG" id="cgh:CGC50_03620"/>
<dbReference type="InterPro" id="IPR036942">
    <property type="entry name" value="Beta-barrel_TonB_sf"/>
</dbReference>
<dbReference type="Gene3D" id="2.170.130.10">
    <property type="entry name" value="TonB-dependent receptor, plug domain"/>
    <property type="match status" value="1"/>
</dbReference>
<dbReference type="Gene3D" id="2.40.170.20">
    <property type="entry name" value="TonB-dependent receptor, beta-barrel domain"/>
    <property type="match status" value="1"/>
</dbReference>
<evidence type="ECO:0000256" key="4">
    <source>
        <dbReference type="ARBA" id="ARBA00022692"/>
    </source>
</evidence>
<proteinExistence type="inferred from homology"/>
<evidence type="ECO:0000259" key="8">
    <source>
        <dbReference type="Pfam" id="PF07715"/>
    </source>
</evidence>
<dbReference type="SUPFAM" id="SSF56935">
    <property type="entry name" value="Porins"/>
    <property type="match status" value="1"/>
</dbReference>
<evidence type="ECO:0000313" key="10">
    <source>
        <dbReference type="Proteomes" id="UP000217250"/>
    </source>
</evidence>
<evidence type="ECO:0000256" key="2">
    <source>
        <dbReference type="ARBA" id="ARBA00022448"/>
    </source>
</evidence>
<evidence type="ECO:0000256" key="3">
    <source>
        <dbReference type="ARBA" id="ARBA00022452"/>
    </source>
</evidence>
<dbReference type="AlphaFoldDB" id="A0A250FQI9"/>
<dbReference type="NCBIfam" id="TIGR04057">
    <property type="entry name" value="SusC_RagA_signa"/>
    <property type="match status" value="1"/>
</dbReference>
<evidence type="ECO:0000313" key="9">
    <source>
        <dbReference type="EMBL" id="ATA86328.1"/>
    </source>
</evidence>
<comment type="similarity">
    <text evidence="7">Belongs to the TonB-dependent receptor family.</text>
</comment>
<comment type="subcellular location">
    <subcellularLocation>
        <location evidence="1 7">Cell outer membrane</location>
        <topology evidence="1 7">Multi-pass membrane protein</topology>
    </subcellularLocation>
</comment>
<dbReference type="InterPro" id="IPR023997">
    <property type="entry name" value="TonB-dep_OMP_SusC/RagA_CS"/>
</dbReference>
<dbReference type="Gene3D" id="2.60.40.1120">
    <property type="entry name" value="Carboxypeptidase-like, regulatory domain"/>
    <property type="match status" value="1"/>
</dbReference>
<dbReference type="EMBL" id="CP022386">
    <property type="protein sequence ID" value="ATA86328.1"/>
    <property type="molecule type" value="Genomic_DNA"/>
</dbReference>
<dbReference type="Pfam" id="PF07715">
    <property type="entry name" value="Plug"/>
    <property type="match status" value="1"/>
</dbReference>
<keyword evidence="6 7" id="KW-0998">Cell outer membrane</keyword>
<dbReference type="SUPFAM" id="SSF49464">
    <property type="entry name" value="Carboxypeptidase regulatory domain-like"/>
    <property type="match status" value="1"/>
</dbReference>
<accession>A0A250FQI9</accession>